<accession>A0ABV5EEE5</accession>
<dbReference type="RefSeq" id="WP_376733868.1">
    <property type="nucleotide sequence ID" value="NZ_JAYMRP010000018.1"/>
</dbReference>
<evidence type="ECO:0000313" key="3">
    <source>
        <dbReference type="Proteomes" id="UP001585080"/>
    </source>
</evidence>
<reference evidence="2 3" key="1">
    <citation type="submission" date="2024-01" db="EMBL/GenBank/DDBJ databases">
        <title>Genome mining of biosynthetic gene clusters to explore secondary metabolites of Streptomyces sp.</title>
        <authorList>
            <person name="Baig A."/>
            <person name="Ajitkumar Shintre N."/>
            <person name="Kumar H."/>
            <person name="Anbarasu A."/>
            <person name="Ramaiah S."/>
        </authorList>
    </citation>
    <scope>NUCLEOTIDE SEQUENCE [LARGE SCALE GENOMIC DNA]</scope>
    <source>
        <strain evidence="2 3">A57</strain>
    </source>
</reference>
<comment type="caution">
    <text evidence="2">The sequence shown here is derived from an EMBL/GenBank/DDBJ whole genome shotgun (WGS) entry which is preliminary data.</text>
</comment>
<evidence type="ECO:0008006" key="4">
    <source>
        <dbReference type="Google" id="ProtNLM"/>
    </source>
</evidence>
<organism evidence="2 3">
    <name type="scientific">Streptomyces broussonetiae</name>
    <dbReference type="NCBI Taxonomy" id="2686304"/>
    <lineage>
        <taxon>Bacteria</taxon>
        <taxon>Bacillati</taxon>
        <taxon>Actinomycetota</taxon>
        <taxon>Actinomycetes</taxon>
        <taxon>Kitasatosporales</taxon>
        <taxon>Streptomycetaceae</taxon>
        <taxon>Streptomyces</taxon>
    </lineage>
</organism>
<sequence length="119" mass="13442">MSGVYEANPDALRASVERMKRLPVMARALGEDFTNRERVYTEWPGWTDDYAHQVRPVYQSNNEYCLGTSRTLFEALDGLVAATLAALENVERTRTDSTERIREHQRRAEGAVGDGGGRH</sequence>
<proteinExistence type="predicted"/>
<gene>
    <name evidence="2" type="ORF">VSS16_21285</name>
</gene>
<dbReference type="EMBL" id="JAYMRP010000018">
    <property type="protein sequence ID" value="MFB8775238.1"/>
    <property type="molecule type" value="Genomic_DNA"/>
</dbReference>
<feature type="compositionally biased region" description="Basic and acidic residues" evidence="1">
    <location>
        <begin position="92"/>
        <end position="109"/>
    </location>
</feature>
<keyword evidence="3" id="KW-1185">Reference proteome</keyword>
<name>A0ABV5EEE5_9ACTN</name>
<evidence type="ECO:0000313" key="2">
    <source>
        <dbReference type="EMBL" id="MFB8775238.1"/>
    </source>
</evidence>
<evidence type="ECO:0000256" key="1">
    <source>
        <dbReference type="SAM" id="MobiDB-lite"/>
    </source>
</evidence>
<dbReference type="Proteomes" id="UP001585080">
    <property type="component" value="Unassembled WGS sequence"/>
</dbReference>
<feature type="region of interest" description="Disordered" evidence="1">
    <location>
        <begin position="92"/>
        <end position="119"/>
    </location>
</feature>
<protein>
    <recommendedName>
        <fullName evidence="4">WXG100 family type VII secretion target</fullName>
    </recommendedName>
</protein>